<dbReference type="InterPro" id="IPR005175">
    <property type="entry name" value="PPC_dom"/>
</dbReference>
<dbReference type="Proteomes" id="UP000242715">
    <property type="component" value="Unassembled WGS sequence"/>
</dbReference>
<evidence type="ECO:0000256" key="2">
    <source>
        <dbReference type="ARBA" id="ARBA00023125"/>
    </source>
</evidence>
<organism evidence="7 8">
    <name type="scientific">Trifolium subterraneum</name>
    <name type="common">Subterranean clover</name>
    <dbReference type="NCBI Taxonomy" id="3900"/>
    <lineage>
        <taxon>Eukaryota</taxon>
        <taxon>Viridiplantae</taxon>
        <taxon>Streptophyta</taxon>
        <taxon>Embryophyta</taxon>
        <taxon>Tracheophyta</taxon>
        <taxon>Spermatophyta</taxon>
        <taxon>Magnoliopsida</taxon>
        <taxon>eudicotyledons</taxon>
        <taxon>Gunneridae</taxon>
        <taxon>Pentapetalae</taxon>
        <taxon>rosids</taxon>
        <taxon>fabids</taxon>
        <taxon>Fabales</taxon>
        <taxon>Fabaceae</taxon>
        <taxon>Papilionoideae</taxon>
        <taxon>50 kb inversion clade</taxon>
        <taxon>NPAAA clade</taxon>
        <taxon>Hologalegina</taxon>
        <taxon>IRL clade</taxon>
        <taxon>Trifolieae</taxon>
        <taxon>Trifolium</taxon>
    </lineage>
</organism>
<dbReference type="Gene3D" id="3.30.1330.80">
    <property type="entry name" value="Hypothetical protein, similar to alpha- acetolactate decarboxylase, domain 2"/>
    <property type="match status" value="1"/>
</dbReference>
<dbReference type="CDD" id="cd11378">
    <property type="entry name" value="DUF296"/>
    <property type="match status" value="1"/>
</dbReference>
<proteinExistence type="predicted"/>
<name>A0A2Z6NNJ9_TRISU</name>
<dbReference type="GO" id="GO:0003700">
    <property type="term" value="F:DNA-binding transcription factor activity"/>
    <property type="evidence" value="ECO:0007669"/>
    <property type="project" value="TreeGrafter"/>
</dbReference>
<evidence type="ECO:0000313" key="7">
    <source>
        <dbReference type="EMBL" id="GAU38190.1"/>
    </source>
</evidence>
<dbReference type="PANTHER" id="PTHR31100">
    <property type="entry name" value="AT-HOOK MOTIF NUCLEAR-LOCALIZED PROTEIN 15"/>
    <property type="match status" value="1"/>
</dbReference>
<keyword evidence="3" id="KW-0804">Transcription</keyword>
<dbReference type="PIRSF" id="PIRSF016021">
    <property type="entry name" value="ESCAROLA"/>
    <property type="match status" value="1"/>
</dbReference>
<sequence>MSLKEEMIFDHDVEGSQLQELDLFKSPQLQLETPGTEITMNNNDQTSSSVVNPRPRGRPLGSKNKLKIPIVETHVNRNVLSSHVLEITHGVDLSTSLMHYARHHGQSICILNGNGLVENIKLRQPTGKIFNYMGRFKILLISGTILPSEENAGDLTILLSDTNEQEIGGSVVPPLMASGTVKLTVASFANTTFEKLPSVE</sequence>
<evidence type="ECO:0000256" key="1">
    <source>
        <dbReference type="ARBA" id="ARBA00023015"/>
    </source>
</evidence>
<dbReference type="InterPro" id="IPR014476">
    <property type="entry name" value="AHL15-29"/>
</dbReference>
<keyword evidence="8" id="KW-1185">Reference proteome</keyword>
<accession>A0A2Z6NNJ9</accession>
<feature type="domain" description="PPC" evidence="6">
    <location>
        <begin position="77"/>
        <end position="200"/>
    </location>
</feature>
<reference evidence="8" key="1">
    <citation type="journal article" date="2017" name="Front. Plant Sci.">
        <title>Climate Clever Clovers: New Paradigm to Reduce the Environmental Footprint of Ruminants by Breeding Low Methanogenic Forages Utilizing Haplotype Variation.</title>
        <authorList>
            <person name="Kaur P."/>
            <person name="Appels R."/>
            <person name="Bayer P.E."/>
            <person name="Keeble-Gagnere G."/>
            <person name="Wang J."/>
            <person name="Hirakawa H."/>
            <person name="Shirasawa K."/>
            <person name="Vercoe P."/>
            <person name="Stefanova K."/>
            <person name="Durmic Z."/>
            <person name="Nichols P."/>
            <person name="Revell C."/>
            <person name="Isobe S.N."/>
            <person name="Edwards D."/>
            <person name="Erskine W."/>
        </authorList>
    </citation>
    <scope>NUCLEOTIDE SEQUENCE [LARGE SCALE GENOMIC DNA]</scope>
    <source>
        <strain evidence="8">cv. Daliak</strain>
    </source>
</reference>
<dbReference type="PANTHER" id="PTHR31100:SF51">
    <property type="entry name" value="AT-HOOK MOTIF NUCLEAR-LOCALIZED PROTEIN 29"/>
    <property type="match status" value="1"/>
</dbReference>
<keyword evidence="2" id="KW-0238">DNA-binding</keyword>
<gene>
    <name evidence="7" type="ORF">TSUD_264160</name>
</gene>
<feature type="compositionally biased region" description="Polar residues" evidence="5">
    <location>
        <begin position="35"/>
        <end position="51"/>
    </location>
</feature>
<keyword evidence="1" id="KW-0805">Transcription regulation</keyword>
<evidence type="ECO:0000259" key="6">
    <source>
        <dbReference type="PROSITE" id="PS51742"/>
    </source>
</evidence>
<evidence type="ECO:0000313" key="8">
    <source>
        <dbReference type="Proteomes" id="UP000242715"/>
    </source>
</evidence>
<dbReference type="PROSITE" id="PS51742">
    <property type="entry name" value="PPC"/>
    <property type="match status" value="1"/>
</dbReference>
<protein>
    <recommendedName>
        <fullName evidence="6">PPC domain-containing protein</fullName>
    </recommendedName>
</protein>
<dbReference type="GO" id="GO:0005634">
    <property type="term" value="C:nucleus"/>
    <property type="evidence" value="ECO:0007669"/>
    <property type="project" value="TreeGrafter"/>
</dbReference>
<feature type="region of interest" description="Disordered" evidence="5">
    <location>
        <begin position="35"/>
        <end position="63"/>
    </location>
</feature>
<dbReference type="OrthoDB" id="2156856at2759"/>
<dbReference type="EMBL" id="DF973705">
    <property type="protein sequence ID" value="GAU38190.1"/>
    <property type="molecule type" value="Genomic_DNA"/>
</dbReference>
<evidence type="ECO:0000256" key="4">
    <source>
        <dbReference type="ARBA" id="ARBA00023242"/>
    </source>
</evidence>
<dbReference type="GO" id="GO:0003680">
    <property type="term" value="F:minor groove of adenine-thymine-rich DNA binding"/>
    <property type="evidence" value="ECO:0007669"/>
    <property type="project" value="InterPro"/>
</dbReference>
<dbReference type="Pfam" id="PF03479">
    <property type="entry name" value="PCC"/>
    <property type="match status" value="1"/>
</dbReference>
<evidence type="ECO:0000256" key="3">
    <source>
        <dbReference type="ARBA" id="ARBA00023163"/>
    </source>
</evidence>
<keyword evidence="4" id="KW-0539">Nucleus</keyword>
<dbReference type="AlphaFoldDB" id="A0A2Z6NNJ9"/>
<evidence type="ECO:0000256" key="5">
    <source>
        <dbReference type="SAM" id="MobiDB-lite"/>
    </source>
</evidence>
<dbReference type="SUPFAM" id="SSF117856">
    <property type="entry name" value="AF0104/ALDC/Ptd012-like"/>
    <property type="match status" value="1"/>
</dbReference>
<dbReference type="GO" id="GO:0010228">
    <property type="term" value="P:vegetative to reproductive phase transition of meristem"/>
    <property type="evidence" value="ECO:0007669"/>
    <property type="project" value="TreeGrafter"/>
</dbReference>